<proteinExistence type="predicted"/>
<feature type="region of interest" description="Disordered" evidence="1">
    <location>
        <begin position="624"/>
        <end position="647"/>
    </location>
</feature>
<dbReference type="Proteomes" id="UP001367316">
    <property type="component" value="Unassembled WGS sequence"/>
</dbReference>
<feature type="region of interest" description="Disordered" evidence="1">
    <location>
        <begin position="213"/>
        <end position="278"/>
    </location>
</feature>
<evidence type="ECO:0000256" key="1">
    <source>
        <dbReference type="SAM" id="MobiDB-lite"/>
    </source>
</evidence>
<evidence type="ECO:0000313" key="2">
    <source>
        <dbReference type="EMBL" id="KAK7607298.1"/>
    </source>
</evidence>
<sequence length="647" mass="72479">MPVHESEVLKPRDPSISDENDWHEFVLSNAEVRDAETNSLANLLIADDVSPVTIVGRLEPVEKNQAHLLRNSQPRGTVIEVRNVTRFAYGQYDDGEVAIWAAGEAGWFKLLPSRSYRSVFEGMVEAINLLYYLADVYREGEHDGSAKAIFKRIAKDRPDKYRSAKAAQDKIYEHREVLLLSMLTGKEMEDPPWIYTDMFLHLKAEFPDSHADMVRKKAGKKRIERKQKAKSASQPKVTEAALNVEMRDALTAQKDSTRATPTNSASSKRGNGPPKKDDNWWETKVLWEMAQKAQAQGILSEDDLDIENCAKIMVRRYEVDDESLAADYIRAHASNLVWMMAHKKRPAVPWTETTIYAELLTARLAPAALKRACELKVRRRRAPLPDPAPTLPTSQGIEFSSEEDIQEVRRRARKGRSSILRPKNSANYSHKGASKGGKSHHRSSGEEDNDESEDSSPLSPHKRKSQADWEVSQRKRSTTRDRVQTAQGLSPPESDQEEESKESLPLRWKTPVTNRNSRANTPLGSFMPSIKSEAPPSVEANSPGDVWRCTIDGCVHRVYGASSDPSQAMIAEHLDQHDTRTKEAIDLVKSEESRSNLPVTNLIKRIREMADSQQSLLQLGLTEPGGGGGGGAVGTSSSFPRPIQRYF</sequence>
<feature type="compositionally biased region" description="Polar residues" evidence="1">
    <location>
        <begin position="258"/>
        <end position="269"/>
    </location>
</feature>
<comment type="caution">
    <text evidence="2">The sequence shown here is derived from an EMBL/GenBank/DDBJ whole genome shotgun (WGS) entry which is preliminary data.</text>
</comment>
<name>A0ABR1MWI9_9PEZI</name>
<accession>A0ABR1MWI9</accession>
<feature type="compositionally biased region" description="Polar residues" evidence="1">
    <location>
        <begin position="511"/>
        <end position="523"/>
    </location>
</feature>
<gene>
    <name evidence="2" type="ORF">JOL62DRAFT_274043</name>
</gene>
<feature type="region of interest" description="Disordered" evidence="1">
    <location>
        <begin position="381"/>
        <end position="541"/>
    </location>
</feature>
<feature type="compositionally biased region" description="Basic residues" evidence="1">
    <location>
        <begin position="216"/>
        <end position="229"/>
    </location>
</feature>
<evidence type="ECO:0000313" key="3">
    <source>
        <dbReference type="Proteomes" id="UP001367316"/>
    </source>
</evidence>
<evidence type="ECO:0008006" key="4">
    <source>
        <dbReference type="Google" id="ProtNLM"/>
    </source>
</evidence>
<organism evidence="2 3">
    <name type="scientific">Phyllosticta paracitricarpa</name>
    <dbReference type="NCBI Taxonomy" id="2016321"/>
    <lineage>
        <taxon>Eukaryota</taxon>
        <taxon>Fungi</taxon>
        <taxon>Dikarya</taxon>
        <taxon>Ascomycota</taxon>
        <taxon>Pezizomycotina</taxon>
        <taxon>Dothideomycetes</taxon>
        <taxon>Dothideomycetes incertae sedis</taxon>
        <taxon>Botryosphaeriales</taxon>
        <taxon>Phyllostictaceae</taxon>
        <taxon>Phyllosticta</taxon>
    </lineage>
</organism>
<protein>
    <recommendedName>
        <fullName evidence="4">DNA (cytosine-5)-methyltransferase 1 replication foci domain-containing protein</fullName>
    </recommendedName>
</protein>
<feature type="compositionally biased region" description="Basic and acidic residues" evidence="1">
    <location>
        <begin position="465"/>
        <end position="483"/>
    </location>
</feature>
<reference evidence="2 3" key="1">
    <citation type="submission" date="2024-04" db="EMBL/GenBank/DDBJ databases">
        <title>Phyllosticta paracitricarpa is synonymous to the EU quarantine fungus P. citricarpa based on phylogenomic analyses.</title>
        <authorList>
            <consortium name="Lawrence Berkeley National Laboratory"/>
            <person name="Van ingen-buijs V.A."/>
            <person name="Van westerhoven A.C."/>
            <person name="Haridas S."/>
            <person name="Skiadas P."/>
            <person name="Martin F."/>
            <person name="Groenewald J.Z."/>
            <person name="Crous P.W."/>
            <person name="Seidl M.F."/>
        </authorList>
    </citation>
    <scope>NUCLEOTIDE SEQUENCE [LARGE SCALE GENOMIC DNA]</scope>
    <source>
        <strain evidence="2 3">CBS 141358</strain>
    </source>
</reference>
<feature type="compositionally biased region" description="Gly residues" evidence="1">
    <location>
        <begin position="624"/>
        <end position="633"/>
    </location>
</feature>
<keyword evidence="3" id="KW-1185">Reference proteome</keyword>
<dbReference type="EMBL" id="JBBPBF010000037">
    <property type="protein sequence ID" value="KAK7607298.1"/>
    <property type="molecule type" value="Genomic_DNA"/>
</dbReference>